<feature type="domain" description="Glycine transporter" evidence="9">
    <location>
        <begin position="102"/>
        <end position="176"/>
    </location>
</feature>
<feature type="transmembrane region" description="Helical" evidence="8">
    <location>
        <begin position="12"/>
        <end position="33"/>
    </location>
</feature>
<comment type="similarity">
    <text evidence="2">Belongs to the UPF0126 family.</text>
</comment>
<feature type="domain" description="Glycine transporter" evidence="9">
    <location>
        <begin position="16"/>
        <end position="89"/>
    </location>
</feature>
<evidence type="ECO:0000256" key="1">
    <source>
        <dbReference type="ARBA" id="ARBA00004651"/>
    </source>
</evidence>
<sequence length="243" mass="25150">MTAWLSPADVNMVAGYLDLAGVLICGLLGGAVARAEGLDLFGYLVVGTVSGLGGGIIRDTLLQRGTPVALTDAAYLPTAFAGAFLAFLIAIGEEHWHRLFTALDAAVLGFWAISGAQKTLAAGLAWLPAVLVGTVTAVGGGAVRDLLLTRIPAVLGGNGLYATVAVVVSGLYIVCAHFRIPALGIVGGVLGAVLLRLVANRRGWSLPGGLPLEPSRALARMRRRSKGGRPSDPPEEFPHDRRD</sequence>
<evidence type="ECO:0000256" key="3">
    <source>
        <dbReference type="ARBA" id="ARBA00022475"/>
    </source>
</evidence>
<keyword evidence="3" id="KW-1003">Cell membrane</keyword>
<reference evidence="10 11" key="1">
    <citation type="submission" date="2023-02" db="EMBL/GenBank/DDBJ databases">
        <title>Streptomyces sp. SCA4-21 with antifungal activity against Fusarium oxysporum f. sp. cubense, Streptomyces sp. SCA2-17 with antifungal activity against Fusarium oxysporum f. sp. cubense.</title>
        <authorList>
            <person name="Qi D."/>
        </authorList>
    </citation>
    <scope>NUCLEOTIDE SEQUENCE [LARGE SCALE GENOMIC DNA]</scope>
    <source>
        <strain evidence="10 11">SCA4-21</strain>
    </source>
</reference>
<feature type="transmembrane region" description="Helical" evidence="8">
    <location>
        <begin position="73"/>
        <end position="92"/>
    </location>
</feature>
<evidence type="ECO:0000256" key="6">
    <source>
        <dbReference type="ARBA" id="ARBA00023136"/>
    </source>
</evidence>
<evidence type="ECO:0000313" key="11">
    <source>
        <dbReference type="Proteomes" id="UP001305606"/>
    </source>
</evidence>
<evidence type="ECO:0000259" key="9">
    <source>
        <dbReference type="Pfam" id="PF03458"/>
    </source>
</evidence>
<evidence type="ECO:0000256" key="4">
    <source>
        <dbReference type="ARBA" id="ARBA00022692"/>
    </source>
</evidence>
<evidence type="ECO:0000256" key="7">
    <source>
        <dbReference type="SAM" id="MobiDB-lite"/>
    </source>
</evidence>
<keyword evidence="11" id="KW-1185">Reference proteome</keyword>
<dbReference type="InterPro" id="IPR005115">
    <property type="entry name" value="Gly_transporter"/>
</dbReference>
<keyword evidence="5 8" id="KW-1133">Transmembrane helix</keyword>
<feature type="transmembrane region" description="Helical" evidence="8">
    <location>
        <begin position="123"/>
        <end position="143"/>
    </location>
</feature>
<dbReference type="Proteomes" id="UP001305606">
    <property type="component" value="Chromosome"/>
</dbReference>
<protein>
    <submittedName>
        <fullName evidence="10">Trimeric intracellular cation channel family protein</fullName>
    </submittedName>
</protein>
<dbReference type="PANTHER" id="PTHR30506:SF3">
    <property type="entry name" value="UPF0126 INNER MEMBRANE PROTEIN YADS-RELATED"/>
    <property type="match status" value="1"/>
</dbReference>
<evidence type="ECO:0000313" key="10">
    <source>
        <dbReference type="EMBL" id="WNE94132.1"/>
    </source>
</evidence>
<feature type="transmembrane region" description="Helical" evidence="8">
    <location>
        <begin position="155"/>
        <end position="174"/>
    </location>
</feature>
<accession>A0ABY9UQ77</accession>
<dbReference type="PANTHER" id="PTHR30506">
    <property type="entry name" value="INNER MEMBRANE PROTEIN"/>
    <property type="match status" value="1"/>
</dbReference>
<comment type="subcellular location">
    <subcellularLocation>
        <location evidence="1">Cell membrane</location>
        <topology evidence="1">Multi-pass membrane protein</topology>
    </subcellularLocation>
</comment>
<feature type="region of interest" description="Disordered" evidence="7">
    <location>
        <begin position="219"/>
        <end position="243"/>
    </location>
</feature>
<keyword evidence="4 8" id="KW-0812">Transmembrane</keyword>
<dbReference type="RefSeq" id="WP_311033623.1">
    <property type="nucleotide sequence ID" value="NZ_CP117522.1"/>
</dbReference>
<keyword evidence="6 8" id="KW-0472">Membrane</keyword>
<gene>
    <name evidence="10" type="ORF">PS467_01745</name>
</gene>
<evidence type="ECO:0000256" key="5">
    <source>
        <dbReference type="ARBA" id="ARBA00022989"/>
    </source>
</evidence>
<organism evidence="10 11">
    <name type="scientific">Streptomyces luomodiensis</name>
    <dbReference type="NCBI Taxonomy" id="3026192"/>
    <lineage>
        <taxon>Bacteria</taxon>
        <taxon>Bacillati</taxon>
        <taxon>Actinomycetota</taxon>
        <taxon>Actinomycetes</taxon>
        <taxon>Kitasatosporales</taxon>
        <taxon>Streptomycetaceae</taxon>
        <taxon>Streptomyces</taxon>
    </lineage>
</organism>
<dbReference type="Pfam" id="PF03458">
    <property type="entry name" value="Gly_transporter"/>
    <property type="match status" value="2"/>
</dbReference>
<evidence type="ECO:0000256" key="8">
    <source>
        <dbReference type="SAM" id="Phobius"/>
    </source>
</evidence>
<dbReference type="EMBL" id="CP117522">
    <property type="protein sequence ID" value="WNE94132.1"/>
    <property type="molecule type" value="Genomic_DNA"/>
</dbReference>
<evidence type="ECO:0000256" key="2">
    <source>
        <dbReference type="ARBA" id="ARBA00008193"/>
    </source>
</evidence>
<proteinExistence type="inferred from homology"/>
<name>A0ABY9UQ77_9ACTN</name>
<feature type="transmembrane region" description="Helical" evidence="8">
    <location>
        <begin position="180"/>
        <end position="199"/>
    </location>
</feature>
<feature type="transmembrane region" description="Helical" evidence="8">
    <location>
        <begin position="40"/>
        <end position="61"/>
    </location>
</feature>